<evidence type="ECO:0000256" key="8">
    <source>
        <dbReference type="ARBA" id="ARBA00023065"/>
    </source>
</evidence>
<dbReference type="Proteomes" id="UP000246132">
    <property type="component" value="Unassembled WGS sequence"/>
</dbReference>
<dbReference type="CDD" id="cd03259">
    <property type="entry name" value="ABC_Carb_Solutes_like"/>
    <property type="match status" value="1"/>
</dbReference>
<dbReference type="InterPro" id="IPR008995">
    <property type="entry name" value="Mo/tungstate-bd_C_term_dom"/>
</dbReference>
<dbReference type="PROSITE" id="PS50893">
    <property type="entry name" value="ABC_TRANSPORTER_2"/>
    <property type="match status" value="1"/>
</dbReference>
<dbReference type="InterPro" id="IPR015853">
    <property type="entry name" value="ABC_transpr_FbpC"/>
</dbReference>
<evidence type="ECO:0000256" key="2">
    <source>
        <dbReference type="ARBA" id="ARBA00022448"/>
    </source>
</evidence>
<dbReference type="FunFam" id="3.40.50.300:FF:000425">
    <property type="entry name" value="Probable ABC transporter, ATP-binding subunit"/>
    <property type="match status" value="1"/>
</dbReference>
<evidence type="ECO:0000256" key="7">
    <source>
        <dbReference type="ARBA" id="ARBA00023004"/>
    </source>
</evidence>
<keyword evidence="3" id="KW-1003">Cell membrane</keyword>
<dbReference type="GO" id="GO:0015697">
    <property type="term" value="P:quaternary ammonium group transport"/>
    <property type="evidence" value="ECO:0007669"/>
    <property type="project" value="UniProtKB-ARBA"/>
</dbReference>
<dbReference type="PROSITE" id="PS00211">
    <property type="entry name" value="ABC_TRANSPORTER_1"/>
    <property type="match status" value="1"/>
</dbReference>
<dbReference type="Gene3D" id="2.40.50.100">
    <property type="match status" value="1"/>
</dbReference>
<dbReference type="GO" id="GO:0016887">
    <property type="term" value="F:ATP hydrolysis activity"/>
    <property type="evidence" value="ECO:0007669"/>
    <property type="project" value="InterPro"/>
</dbReference>
<dbReference type="PANTHER" id="PTHR42781:SF4">
    <property type="entry name" value="SPERMIDINE_PUTRESCINE IMPORT ATP-BINDING PROTEIN POTA"/>
    <property type="match status" value="1"/>
</dbReference>
<evidence type="ECO:0000256" key="3">
    <source>
        <dbReference type="ARBA" id="ARBA00022475"/>
    </source>
</evidence>
<reference evidence="11 12" key="1">
    <citation type="journal article" date="2018" name="Int. J. Syst. Bacteriol.">
        <title>Oceaniradius stylonemae gen. nov., sp. nov., isolated from a red alga, Stylonema cornu-cervi.</title>
        <authorList>
            <person name="Jeong S."/>
        </authorList>
    </citation>
    <scope>NUCLEOTIDE SEQUENCE [LARGE SCALE GENOMIC DNA]</scope>
    <source>
        <strain evidence="11 12">StC1</strain>
    </source>
</reference>
<keyword evidence="5" id="KW-0547">Nucleotide-binding</keyword>
<evidence type="ECO:0000256" key="4">
    <source>
        <dbReference type="ARBA" id="ARBA00022496"/>
    </source>
</evidence>
<evidence type="ECO:0000256" key="9">
    <source>
        <dbReference type="ARBA" id="ARBA00023136"/>
    </source>
</evidence>
<keyword evidence="6 11" id="KW-0067">ATP-binding</keyword>
<keyword evidence="12" id="KW-1185">Reference proteome</keyword>
<dbReference type="Gene3D" id="3.40.50.300">
    <property type="entry name" value="P-loop containing nucleotide triphosphate hydrolases"/>
    <property type="match status" value="1"/>
</dbReference>
<dbReference type="EMBL" id="QFWV02000002">
    <property type="protein sequence ID" value="RKF08277.1"/>
    <property type="molecule type" value="Genomic_DNA"/>
</dbReference>
<dbReference type="GO" id="GO:0005524">
    <property type="term" value="F:ATP binding"/>
    <property type="evidence" value="ECO:0007669"/>
    <property type="project" value="UniProtKB-KW"/>
</dbReference>
<organism evidence="11 12">
    <name type="scientific">Oceaniradius stylonematis</name>
    <dbReference type="NCBI Taxonomy" id="2184161"/>
    <lineage>
        <taxon>Bacteria</taxon>
        <taxon>Pseudomonadati</taxon>
        <taxon>Pseudomonadota</taxon>
        <taxon>Alphaproteobacteria</taxon>
        <taxon>Hyphomicrobiales</taxon>
        <taxon>Ahrensiaceae</taxon>
        <taxon>Oceaniradius</taxon>
    </lineage>
</organism>
<dbReference type="PANTHER" id="PTHR42781">
    <property type="entry name" value="SPERMIDINE/PUTRESCINE IMPORT ATP-BINDING PROTEIN POTA"/>
    <property type="match status" value="1"/>
</dbReference>
<dbReference type="AlphaFoldDB" id="A0A3A8AD81"/>
<gene>
    <name evidence="11" type="ORF">DEM25_003030</name>
</gene>
<proteinExistence type="inferred from homology"/>
<keyword evidence="8" id="KW-0406">Ion transport</keyword>
<dbReference type="InterPro" id="IPR050093">
    <property type="entry name" value="ABC_SmlMolc_Importer"/>
</dbReference>
<dbReference type="InterPro" id="IPR003439">
    <property type="entry name" value="ABC_transporter-like_ATP-bd"/>
</dbReference>
<dbReference type="Pfam" id="PF00005">
    <property type="entry name" value="ABC_tran"/>
    <property type="match status" value="1"/>
</dbReference>
<dbReference type="InterPro" id="IPR003593">
    <property type="entry name" value="AAA+_ATPase"/>
</dbReference>
<feature type="domain" description="ABC transporter" evidence="10">
    <location>
        <begin position="21"/>
        <end position="253"/>
    </location>
</feature>
<dbReference type="OrthoDB" id="9802264at2"/>
<keyword evidence="4" id="KW-0410">Iron transport</keyword>
<name>A0A3A8AD81_9HYPH</name>
<evidence type="ECO:0000313" key="12">
    <source>
        <dbReference type="Proteomes" id="UP000246132"/>
    </source>
</evidence>
<evidence type="ECO:0000256" key="5">
    <source>
        <dbReference type="ARBA" id="ARBA00022741"/>
    </source>
</evidence>
<accession>A0A3A8AD81</accession>
<comment type="similarity">
    <text evidence="1">Belongs to the ABC transporter superfamily.</text>
</comment>
<dbReference type="InterPro" id="IPR027417">
    <property type="entry name" value="P-loop_NTPase"/>
</dbReference>
<evidence type="ECO:0000313" key="11">
    <source>
        <dbReference type="EMBL" id="RKF08277.1"/>
    </source>
</evidence>
<evidence type="ECO:0000259" key="10">
    <source>
        <dbReference type="PROSITE" id="PS50893"/>
    </source>
</evidence>
<dbReference type="GO" id="GO:0015408">
    <property type="term" value="F:ABC-type ferric iron transporter activity"/>
    <property type="evidence" value="ECO:0007669"/>
    <property type="project" value="InterPro"/>
</dbReference>
<evidence type="ECO:0000256" key="1">
    <source>
        <dbReference type="ARBA" id="ARBA00005417"/>
    </source>
</evidence>
<keyword evidence="2" id="KW-0813">Transport</keyword>
<dbReference type="SUPFAM" id="SSF52540">
    <property type="entry name" value="P-loop containing nucleoside triphosphate hydrolases"/>
    <property type="match status" value="1"/>
</dbReference>
<dbReference type="GO" id="GO:0016020">
    <property type="term" value="C:membrane"/>
    <property type="evidence" value="ECO:0007669"/>
    <property type="project" value="InterPro"/>
</dbReference>
<dbReference type="SMART" id="SM00382">
    <property type="entry name" value="AAA"/>
    <property type="match status" value="1"/>
</dbReference>
<dbReference type="SUPFAM" id="SSF50331">
    <property type="entry name" value="MOP-like"/>
    <property type="match status" value="1"/>
</dbReference>
<keyword evidence="7" id="KW-0408">Iron</keyword>
<evidence type="ECO:0000256" key="6">
    <source>
        <dbReference type="ARBA" id="ARBA00022840"/>
    </source>
</evidence>
<protein>
    <submittedName>
        <fullName evidence="11">ABC transporter ATP-binding protein</fullName>
    </submittedName>
</protein>
<sequence>MASAPAKAPPPRTGVTFAAELTFEGIHLHYGPVHTLKGISLTVRAGEILCLLGPSGSGKTSLLRVAAGLERQTAGRVLMNGREVAGPSVFEPPEKRSVGLMFQDFALFPHMTVAQNVRFGLTDMAARIAAGEAQLAIDRVGLGHHVNSYPDVLSGGEQQRVALARALAPRPSVMLMDEPFSGLDTRLKDSVRAETLAILREMRATTIVVTHDAEEAMRLGDRIALLDRGRIVQAGTADEIYHDPANLFVAGFFSELNTFDARVEGNGVETPLGRFDAGRHAPGSELTVAIRTAGLDVAAHGGGMPPPGTVPGRITARRFLGVSEQLLIAIQGADKPVSARIRADELARDARDVTISVRNGDILLFESGRESA</sequence>
<dbReference type="RefSeq" id="WP_109769179.1">
    <property type="nucleotide sequence ID" value="NZ_CP159474.1"/>
</dbReference>
<dbReference type="InterPro" id="IPR017871">
    <property type="entry name" value="ABC_transporter-like_CS"/>
</dbReference>
<keyword evidence="9" id="KW-0472">Membrane</keyword>
<comment type="caution">
    <text evidence="11">The sequence shown here is derived from an EMBL/GenBank/DDBJ whole genome shotgun (WGS) entry which is preliminary data.</text>
</comment>